<organism evidence="1 2">
    <name type="scientific">Eragrostis curvula</name>
    <name type="common">weeping love grass</name>
    <dbReference type="NCBI Taxonomy" id="38414"/>
    <lineage>
        <taxon>Eukaryota</taxon>
        <taxon>Viridiplantae</taxon>
        <taxon>Streptophyta</taxon>
        <taxon>Embryophyta</taxon>
        <taxon>Tracheophyta</taxon>
        <taxon>Spermatophyta</taxon>
        <taxon>Magnoliopsida</taxon>
        <taxon>Liliopsida</taxon>
        <taxon>Poales</taxon>
        <taxon>Poaceae</taxon>
        <taxon>PACMAD clade</taxon>
        <taxon>Chloridoideae</taxon>
        <taxon>Eragrostideae</taxon>
        <taxon>Eragrostidinae</taxon>
        <taxon>Eragrostis</taxon>
    </lineage>
</organism>
<reference evidence="1 2" key="1">
    <citation type="journal article" date="2019" name="Sci. Rep.">
        <title>A high-quality genome of Eragrostis curvula grass provides insights into Poaceae evolution and supports new strategies to enhance forage quality.</title>
        <authorList>
            <person name="Carballo J."/>
            <person name="Santos B.A.C.M."/>
            <person name="Zappacosta D."/>
            <person name="Garbus I."/>
            <person name="Selva J.P."/>
            <person name="Gallo C.A."/>
            <person name="Diaz A."/>
            <person name="Albertini E."/>
            <person name="Caccamo M."/>
            <person name="Echenique V."/>
        </authorList>
    </citation>
    <scope>NUCLEOTIDE SEQUENCE [LARGE SCALE GENOMIC DNA]</scope>
    <source>
        <strain evidence="2">cv. Victoria</strain>
        <tissue evidence="1">Leaf</tissue>
    </source>
</reference>
<protein>
    <submittedName>
        <fullName evidence="1">Uncharacterized protein</fullName>
    </submittedName>
</protein>
<name>A0A5J9T482_9POAL</name>
<dbReference type="Gramene" id="TVU06027">
    <property type="protein sequence ID" value="TVU06027"/>
    <property type="gene ID" value="EJB05_49216"/>
</dbReference>
<proteinExistence type="predicted"/>
<feature type="non-terminal residue" evidence="1">
    <location>
        <position position="230"/>
    </location>
</feature>
<feature type="non-terminal residue" evidence="1">
    <location>
        <position position="1"/>
    </location>
</feature>
<comment type="caution">
    <text evidence="1">The sequence shown here is derived from an EMBL/GenBank/DDBJ whole genome shotgun (WGS) entry which is preliminary data.</text>
</comment>
<dbReference type="Proteomes" id="UP000324897">
    <property type="component" value="Unassembled WGS sequence"/>
</dbReference>
<dbReference type="AlphaFoldDB" id="A0A5J9T482"/>
<gene>
    <name evidence="1" type="ORF">EJB05_49216</name>
</gene>
<evidence type="ECO:0000313" key="2">
    <source>
        <dbReference type="Proteomes" id="UP000324897"/>
    </source>
</evidence>
<dbReference type="EMBL" id="RWGY01000051">
    <property type="protein sequence ID" value="TVU06027.1"/>
    <property type="molecule type" value="Genomic_DNA"/>
</dbReference>
<sequence length="230" mass="24805">FSEQLAVVVCGSSPSLLSLTPQNAPSLRLRFPSSRPSLEYLNCMYASKSIGRYSRGCAPSISSSSGCTMVLPAAGRAIKTAKNLSRPLGVLTRCQHAGTLPKTYHEKLAGDDGAGVALGRHGDPPAVSGLHLQAFDFVLHQHGQEGGVVVGFQGQAAVRLRRVWPRGVVRQPDHVVHGGVGRRGHVLRQVKALQDHPYHCASQTLHLPRRRRHGLAARNTWLLSLPTCMP</sequence>
<accession>A0A5J9T482</accession>
<evidence type="ECO:0000313" key="1">
    <source>
        <dbReference type="EMBL" id="TVU06027.1"/>
    </source>
</evidence>
<keyword evidence="2" id="KW-1185">Reference proteome</keyword>